<dbReference type="Proteomes" id="UP000325787">
    <property type="component" value="Chromosome"/>
</dbReference>
<dbReference type="InterPro" id="IPR001387">
    <property type="entry name" value="Cro/C1-type_HTH"/>
</dbReference>
<dbReference type="PANTHER" id="PTHR19879">
    <property type="entry name" value="TRANSCRIPTION INITIATION FACTOR TFIID"/>
    <property type="match status" value="1"/>
</dbReference>
<dbReference type="PANTHER" id="PTHR19879:SF9">
    <property type="entry name" value="TRANSCRIPTION INITIATION FACTOR TFIID SUBUNIT 5"/>
    <property type="match status" value="1"/>
</dbReference>
<dbReference type="InterPro" id="IPR019775">
    <property type="entry name" value="WD40_repeat_CS"/>
</dbReference>
<protein>
    <recommendedName>
        <fullName evidence="4">HTH cro/C1-type domain-containing protein</fullName>
    </recommendedName>
</protein>
<feature type="repeat" description="WD" evidence="3">
    <location>
        <begin position="1113"/>
        <end position="1154"/>
    </location>
</feature>
<evidence type="ECO:0000256" key="1">
    <source>
        <dbReference type="ARBA" id="ARBA00022574"/>
    </source>
</evidence>
<proteinExistence type="predicted"/>
<evidence type="ECO:0000256" key="2">
    <source>
        <dbReference type="ARBA" id="ARBA00022737"/>
    </source>
</evidence>
<dbReference type="SMART" id="SM00530">
    <property type="entry name" value="HTH_XRE"/>
    <property type="match status" value="1"/>
</dbReference>
<keyword evidence="2" id="KW-0677">Repeat</keyword>
<name>A0A5Q0GYD1_SACSY</name>
<dbReference type="EMBL" id="CP034550">
    <property type="protein sequence ID" value="QFZ18948.1"/>
    <property type="molecule type" value="Genomic_DNA"/>
</dbReference>
<dbReference type="CDD" id="cd00093">
    <property type="entry name" value="HTH_XRE"/>
    <property type="match status" value="1"/>
</dbReference>
<feature type="repeat" description="WD" evidence="3">
    <location>
        <begin position="811"/>
        <end position="852"/>
    </location>
</feature>
<dbReference type="InterPro" id="IPR001680">
    <property type="entry name" value="WD40_rpt"/>
</dbReference>
<dbReference type="RefSeq" id="WP_051766613.1">
    <property type="nucleotide sequence ID" value="NZ_CP034550.1"/>
</dbReference>
<gene>
    <name evidence="5" type="ORF">EKG83_17170</name>
</gene>
<dbReference type="SUPFAM" id="SSF52540">
    <property type="entry name" value="P-loop containing nucleoside triphosphate hydrolases"/>
    <property type="match status" value="1"/>
</dbReference>
<dbReference type="PROSITE" id="PS00678">
    <property type="entry name" value="WD_REPEATS_1"/>
    <property type="match status" value="3"/>
</dbReference>
<evidence type="ECO:0000313" key="6">
    <source>
        <dbReference type="Proteomes" id="UP000325787"/>
    </source>
</evidence>
<dbReference type="PRINTS" id="PR00320">
    <property type="entry name" value="GPROTEINBRPT"/>
</dbReference>
<dbReference type="Pfam" id="PF00400">
    <property type="entry name" value="WD40"/>
    <property type="match status" value="5"/>
</dbReference>
<dbReference type="Pfam" id="PF20703">
    <property type="entry name" value="nSTAND1"/>
    <property type="match status" value="1"/>
</dbReference>
<dbReference type="SUPFAM" id="SSF50998">
    <property type="entry name" value="Quinoprotein alcohol dehydrogenase-like"/>
    <property type="match status" value="1"/>
</dbReference>
<feature type="domain" description="HTH cro/C1-type" evidence="4">
    <location>
        <begin position="7"/>
        <end position="63"/>
    </location>
</feature>
<dbReference type="AlphaFoldDB" id="A0A5Q0GYD1"/>
<feature type="repeat" description="WD" evidence="3">
    <location>
        <begin position="776"/>
        <end position="810"/>
    </location>
</feature>
<dbReference type="CDD" id="cd00200">
    <property type="entry name" value="WD40"/>
    <property type="match status" value="1"/>
</dbReference>
<keyword evidence="6" id="KW-1185">Reference proteome</keyword>
<organism evidence="5 6">
    <name type="scientific">Saccharothrix syringae</name>
    <name type="common">Nocardiopsis syringae</name>
    <dbReference type="NCBI Taxonomy" id="103733"/>
    <lineage>
        <taxon>Bacteria</taxon>
        <taxon>Bacillati</taxon>
        <taxon>Actinomycetota</taxon>
        <taxon>Actinomycetes</taxon>
        <taxon>Pseudonocardiales</taxon>
        <taxon>Pseudonocardiaceae</taxon>
        <taxon>Saccharothrix</taxon>
    </lineage>
</organism>
<dbReference type="SMART" id="SM00320">
    <property type="entry name" value="WD40"/>
    <property type="match status" value="6"/>
</dbReference>
<dbReference type="PROSITE" id="PS50082">
    <property type="entry name" value="WD_REPEATS_2"/>
    <property type="match status" value="5"/>
</dbReference>
<dbReference type="SUPFAM" id="SSF50978">
    <property type="entry name" value="WD40 repeat-like"/>
    <property type="match status" value="1"/>
</dbReference>
<evidence type="ECO:0000259" key="4">
    <source>
        <dbReference type="SMART" id="SM00530"/>
    </source>
</evidence>
<reference evidence="6" key="1">
    <citation type="journal article" date="2021" name="Curr. Microbiol.">
        <title>Complete genome of nocamycin-producing strain Saccharothrix syringae NRRL B-16468 reveals the biosynthetic potential for secondary metabolites.</title>
        <authorList>
            <person name="Mo X."/>
            <person name="Yang S."/>
        </authorList>
    </citation>
    <scope>NUCLEOTIDE SEQUENCE [LARGE SCALE GENOMIC DNA]</scope>
    <source>
        <strain evidence="6">ATCC 51364 / DSM 43886 / JCM 6844 / KCTC 9398 / NBRC 14523 / NRRL B-16468 / INA 2240</strain>
    </source>
</reference>
<dbReference type="OrthoDB" id="192618at2"/>
<feature type="repeat" description="WD" evidence="3">
    <location>
        <begin position="1155"/>
        <end position="1196"/>
    </location>
</feature>
<feature type="repeat" description="WD" evidence="3">
    <location>
        <begin position="1071"/>
        <end position="1112"/>
    </location>
</feature>
<evidence type="ECO:0000313" key="5">
    <source>
        <dbReference type="EMBL" id="QFZ18948.1"/>
    </source>
</evidence>
<dbReference type="InterPro" id="IPR027417">
    <property type="entry name" value="P-loop_NTPase"/>
</dbReference>
<dbReference type="KEGG" id="ssyi:EKG83_17170"/>
<dbReference type="InterPro" id="IPR011047">
    <property type="entry name" value="Quinoprotein_ADH-like_sf"/>
</dbReference>
<keyword evidence="1 3" id="KW-0853">WD repeat</keyword>
<dbReference type="InterPro" id="IPR020472">
    <property type="entry name" value="WD40_PAC1"/>
</dbReference>
<sequence>MTAFAAELRALRVTAGRPTYRELAGRAHYSPSALSDAAGGRKLPSLDLTLAYVRACGGDEETWRRRWHEVADLLVREEAPAPPAPEGPAPYVGLAAFDTGDADRFAGREAVVDKLLDRLTRQRFLALFGASGEGKSSVLRAGLLPAFPAGRHVVLTPGPDPFEELAVRLAGLTGRPAAQLAADFTAYPRALHLVARELLADEPAGADLLVVVDQFEEVFTLCRDHGTRSAFIALLLTAARAATSRVRVVLGVRSDFYPHCARHPELAEALEDAQVLLGVMTVEEFRRAVTRPATATGCAVESALVTQLVADAATRTGALPLVSHALLETWRRRRGNTLTLAGYQAAGGIRSALARTAEHVYTELPPARRELARQVLLRLTAPGEGTDDTKRRVAREELDALGGEVRPVLDALAGARLVTLTGDEVDITHEALFQAWPRLRGWLDEDRAGLRTQRHLTEAAAVWEDLDRDPGALFRTTRLAATLDWVDRARPALTDRERAFLDHSAAAEASAHRSVRLRRRLLVAAVVALLLAATAIAVPVLRQRHLADQAELSRNLATRGTTHWTEAARNALAAHAASPTVEARSSLLTAAATRQGDHRRVPLVAQWGAGTAISPDGSRIAILGEEEVVLLATDTLERVKGFPVSGSPDAVDDVRFTSDGQSLVVSEAPDRVTLLRLPDGERVHRVEVDSDGGAAFATSPDGRTLAVARAGRTTTLWDTAAGERTGELEVVSDGYTPPAFTDDNRTLAVVTPTGEVELWDLTSRARTASLPAGRGVTALDFTPAGDFLAIGGEHGEVVLWDVAGRTRIAVAARHAGGTYGVAFSPDGRLLASGGADGRLALWDVANRAPLPDVPVDDPPRDDLPDLSGVWEPEFAQDGTLIASSTSALFAWTADQLPTSAGSDITDLRFDGLGTLRAFQDTGTLTTWHTGSGLRRADSLDLVEDNAGGWFSPDGKRLVLSSPGRPVTVQATGGGAPVRLSVPGWPPSAVRTRIAAFADDGRHVLGVNDANLPTVIWDVDRPDAVTDVMPQQGGNQFTGAAFLPGATRAALAEITSQVTIVDVGTGEPVARLRGHRRPVMAIAPTPDGKLLATTGIDSEVILWDTTTWQEVGRLTGHTSEVWRAAISPDGTLLATGAVDGTITLWELNSRSRWATLSGRPGPVTALAWSPDGRTLATAGADSTITLWHTDPDTAVRQLCHEITDLGNDAPPNCPR</sequence>
<dbReference type="PROSITE" id="PS50294">
    <property type="entry name" value="WD_REPEATS_REGION"/>
    <property type="match status" value="4"/>
</dbReference>
<dbReference type="Gene3D" id="2.130.10.10">
    <property type="entry name" value="YVTN repeat-like/Quinoprotein amine dehydrogenase"/>
    <property type="match status" value="4"/>
</dbReference>
<evidence type="ECO:0000256" key="3">
    <source>
        <dbReference type="PROSITE-ProRule" id="PRU00221"/>
    </source>
</evidence>
<dbReference type="InterPro" id="IPR036322">
    <property type="entry name" value="WD40_repeat_dom_sf"/>
</dbReference>
<dbReference type="InterPro" id="IPR049052">
    <property type="entry name" value="nSTAND1"/>
</dbReference>
<dbReference type="InterPro" id="IPR015943">
    <property type="entry name" value="WD40/YVTN_repeat-like_dom_sf"/>
</dbReference>
<accession>A0A5Q0GYD1</accession>